<accession>A0A814CVE4</accession>
<evidence type="ECO:0000313" key="1">
    <source>
        <dbReference type="EMBL" id="CAF0945391.1"/>
    </source>
</evidence>
<dbReference type="EMBL" id="CAJOAX010001372">
    <property type="protein sequence ID" value="CAF3710081.1"/>
    <property type="molecule type" value="Genomic_DNA"/>
</dbReference>
<sequence length="97" mass="11471">MNLQHRLVLNIFHCPLRIFIIPRDYSSASNQQEQCIIISQKSKTLSLYDINPINDYNKIHLIDEMIHDTELEYLGFANNDLSILLIRNLFHIAIYKQ</sequence>
<dbReference type="OrthoDB" id="10613044at2759"/>
<name>A0A814CVE4_9BILA</name>
<dbReference type="EMBL" id="CAJNOO010000446">
    <property type="protein sequence ID" value="CAF0945391.1"/>
    <property type="molecule type" value="Genomic_DNA"/>
</dbReference>
<proteinExistence type="predicted"/>
<comment type="caution">
    <text evidence="1">The sequence shown here is derived from an EMBL/GenBank/DDBJ whole genome shotgun (WGS) entry which is preliminary data.</text>
</comment>
<reference evidence="1" key="1">
    <citation type="submission" date="2021-02" db="EMBL/GenBank/DDBJ databases">
        <authorList>
            <person name="Nowell W R."/>
        </authorList>
    </citation>
    <scope>NUCLEOTIDE SEQUENCE</scope>
</reference>
<organism evidence="1 3">
    <name type="scientific">Rotaria sordida</name>
    <dbReference type="NCBI Taxonomy" id="392033"/>
    <lineage>
        <taxon>Eukaryota</taxon>
        <taxon>Metazoa</taxon>
        <taxon>Spiralia</taxon>
        <taxon>Gnathifera</taxon>
        <taxon>Rotifera</taxon>
        <taxon>Eurotatoria</taxon>
        <taxon>Bdelloidea</taxon>
        <taxon>Philodinida</taxon>
        <taxon>Philodinidae</taxon>
        <taxon>Rotaria</taxon>
    </lineage>
</organism>
<dbReference type="AlphaFoldDB" id="A0A814CVE4"/>
<evidence type="ECO:0000313" key="2">
    <source>
        <dbReference type="EMBL" id="CAF3710081.1"/>
    </source>
</evidence>
<dbReference type="Proteomes" id="UP000663882">
    <property type="component" value="Unassembled WGS sequence"/>
</dbReference>
<protein>
    <submittedName>
        <fullName evidence="1">Uncharacterized protein</fullName>
    </submittedName>
</protein>
<evidence type="ECO:0000313" key="3">
    <source>
        <dbReference type="Proteomes" id="UP000663882"/>
    </source>
</evidence>
<dbReference type="Proteomes" id="UP000663823">
    <property type="component" value="Unassembled WGS sequence"/>
</dbReference>
<gene>
    <name evidence="2" type="ORF">OTI717_LOCUS13120</name>
    <name evidence="1" type="ORF">RFH988_LOCUS11328</name>
</gene>